<dbReference type="Proteomes" id="UP000013783">
    <property type="component" value="Unassembled WGS sequence"/>
</dbReference>
<dbReference type="PANTHER" id="PTHR30055:SF226">
    <property type="entry name" value="HTH-TYPE TRANSCRIPTIONAL REGULATOR PKSA"/>
    <property type="match status" value="1"/>
</dbReference>
<comment type="caution">
    <text evidence="4">The sequence shown here is derived from an EMBL/GenBank/DDBJ whole genome shotgun (WGS) entry which is preliminary data.</text>
</comment>
<evidence type="ECO:0000313" key="7">
    <source>
        <dbReference type="Proteomes" id="UP000014148"/>
    </source>
</evidence>
<dbReference type="PATRIC" id="fig|1158601.3.peg.797"/>
<dbReference type="Pfam" id="PF00440">
    <property type="entry name" value="TetR_N"/>
    <property type="match status" value="1"/>
</dbReference>
<dbReference type="InterPro" id="IPR050109">
    <property type="entry name" value="HTH-type_TetR-like_transc_reg"/>
</dbReference>
<evidence type="ECO:0000256" key="1">
    <source>
        <dbReference type="ARBA" id="ARBA00023125"/>
    </source>
</evidence>
<dbReference type="PROSITE" id="PS50977">
    <property type="entry name" value="HTH_TETR_2"/>
    <property type="match status" value="1"/>
</dbReference>
<dbReference type="AlphaFoldDB" id="R2RAQ3"/>
<feature type="DNA-binding region" description="H-T-H motif" evidence="2">
    <location>
        <begin position="25"/>
        <end position="44"/>
    </location>
</feature>
<organism evidence="4 6">
    <name type="scientific">Enterococcus malodoratus ATCC 43197</name>
    <dbReference type="NCBI Taxonomy" id="1158601"/>
    <lineage>
        <taxon>Bacteria</taxon>
        <taxon>Bacillati</taxon>
        <taxon>Bacillota</taxon>
        <taxon>Bacilli</taxon>
        <taxon>Lactobacillales</taxon>
        <taxon>Enterococcaceae</taxon>
        <taxon>Enterococcus</taxon>
    </lineage>
</organism>
<dbReference type="EMBL" id="ASWA01000002">
    <property type="protein sequence ID" value="EOT69294.1"/>
    <property type="molecule type" value="Genomic_DNA"/>
</dbReference>
<dbReference type="GO" id="GO:0000976">
    <property type="term" value="F:transcription cis-regulatory region binding"/>
    <property type="evidence" value="ECO:0007669"/>
    <property type="project" value="TreeGrafter"/>
</dbReference>
<dbReference type="SUPFAM" id="SSF46689">
    <property type="entry name" value="Homeodomain-like"/>
    <property type="match status" value="1"/>
</dbReference>
<dbReference type="PANTHER" id="PTHR30055">
    <property type="entry name" value="HTH-TYPE TRANSCRIPTIONAL REGULATOR RUTR"/>
    <property type="match status" value="1"/>
</dbReference>
<sequence length="221" mass="26328">MENRLELIYDAAGQLFINKGFARTQMRDIAKEIGLSTGMLYQYFTSKKDILSFILKGTIDPEFFNREHHYPIDSHLFDDLDAEIMKTFEKNQAQFDNHLKNKDSDYSLAQMFSDAFDSISNYAISCLIIEHNEDDLKKLSEYYRDYRKRFFNQVQQYIQLFMEKDEFRKVESIPYTTRAVVESLAWWGMHLRYDAYETDKTISNEMAKKTCLDLLLHAYQK</sequence>
<protein>
    <recommendedName>
        <fullName evidence="3">HTH tetR-type domain-containing protein</fullName>
    </recommendedName>
</protein>
<reference evidence="4 6" key="1">
    <citation type="submission" date="2013-02" db="EMBL/GenBank/DDBJ databases">
        <title>The Genome Sequence of Enterococcus malodoratus ATCC_43197.</title>
        <authorList>
            <consortium name="The Broad Institute Genome Sequencing Platform"/>
            <consortium name="The Broad Institute Genome Sequencing Center for Infectious Disease"/>
            <person name="Earl A.M."/>
            <person name="Gilmore M.S."/>
            <person name="Lebreton F."/>
            <person name="Walker B."/>
            <person name="Young S.K."/>
            <person name="Zeng Q."/>
            <person name="Gargeya S."/>
            <person name="Fitzgerald M."/>
            <person name="Haas B."/>
            <person name="Abouelleil A."/>
            <person name="Alvarado L."/>
            <person name="Arachchi H.M."/>
            <person name="Berlin A.M."/>
            <person name="Chapman S.B."/>
            <person name="Dewar J."/>
            <person name="Goldberg J."/>
            <person name="Griggs A."/>
            <person name="Gujja S."/>
            <person name="Hansen M."/>
            <person name="Howarth C."/>
            <person name="Imamovic A."/>
            <person name="Larimer J."/>
            <person name="McCowan C."/>
            <person name="Murphy C."/>
            <person name="Neiman D."/>
            <person name="Pearson M."/>
            <person name="Priest M."/>
            <person name="Roberts A."/>
            <person name="Saif S."/>
            <person name="Shea T."/>
            <person name="Sisk P."/>
            <person name="Sykes S."/>
            <person name="Wortman J."/>
            <person name="Nusbaum C."/>
            <person name="Birren B."/>
        </authorList>
    </citation>
    <scope>NUCLEOTIDE SEQUENCE [LARGE SCALE GENOMIC DNA]</scope>
    <source>
        <strain evidence="4 6">ATCC 43197</strain>
    </source>
</reference>
<dbReference type="GO" id="GO:0003700">
    <property type="term" value="F:DNA-binding transcription factor activity"/>
    <property type="evidence" value="ECO:0007669"/>
    <property type="project" value="TreeGrafter"/>
</dbReference>
<dbReference type="InterPro" id="IPR009057">
    <property type="entry name" value="Homeodomain-like_sf"/>
</dbReference>
<evidence type="ECO:0000259" key="3">
    <source>
        <dbReference type="PROSITE" id="PS50977"/>
    </source>
</evidence>
<keyword evidence="1 2" id="KW-0238">DNA-binding</keyword>
<dbReference type="RefSeq" id="WP_010739702.1">
    <property type="nucleotide sequence ID" value="NZ_KB946249.1"/>
</dbReference>
<reference evidence="5 7" key="2">
    <citation type="submission" date="2013-03" db="EMBL/GenBank/DDBJ databases">
        <title>The Genome Sequence of Enterococcus malodoratus ATCC_43197 (PacBio/Illumina hybrid assembly).</title>
        <authorList>
            <consortium name="The Broad Institute Genomics Platform"/>
            <consortium name="The Broad Institute Genome Sequencing Center for Infectious Disease"/>
            <person name="Earl A."/>
            <person name="Russ C."/>
            <person name="Gilmore M."/>
            <person name="Surin D."/>
            <person name="Walker B."/>
            <person name="Young S."/>
            <person name="Zeng Q."/>
            <person name="Gargeya S."/>
            <person name="Fitzgerald M."/>
            <person name="Haas B."/>
            <person name="Abouelleil A."/>
            <person name="Allen A.W."/>
            <person name="Alvarado L."/>
            <person name="Arachchi H.M."/>
            <person name="Berlin A.M."/>
            <person name="Chapman S.B."/>
            <person name="Gainer-Dewar J."/>
            <person name="Goldberg J."/>
            <person name="Griggs A."/>
            <person name="Gujja S."/>
            <person name="Hansen M."/>
            <person name="Howarth C."/>
            <person name="Imamovic A."/>
            <person name="Ireland A."/>
            <person name="Larimer J."/>
            <person name="McCowan C."/>
            <person name="Murphy C."/>
            <person name="Pearson M."/>
            <person name="Poon T.W."/>
            <person name="Priest M."/>
            <person name="Roberts A."/>
            <person name="Saif S."/>
            <person name="Shea T."/>
            <person name="Sisk P."/>
            <person name="Sykes S."/>
            <person name="Wortman J."/>
            <person name="Nusbaum C."/>
            <person name="Birren B."/>
        </authorList>
    </citation>
    <scope>NUCLEOTIDE SEQUENCE [LARGE SCALE GENOMIC DNA]</scope>
    <source>
        <strain evidence="5 7">ATCC 43197</strain>
    </source>
</reference>
<dbReference type="OrthoDB" id="9179041at2"/>
<proteinExistence type="predicted"/>
<accession>R2RAQ3</accession>
<name>R2RAQ3_9ENTE</name>
<dbReference type="PRINTS" id="PR00455">
    <property type="entry name" value="HTHTETR"/>
</dbReference>
<evidence type="ECO:0000313" key="4">
    <source>
        <dbReference type="EMBL" id="EOH80785.1"/>
    </source>
</evidence>
<evidence type="ECO:0000256" key="2">
    <source>
        <dbReference type="PROSITE-ProRule" id="PRU00335"/>
    </source>
</evidence>
<dbReference type="Proteomes" id="UP000014148">
    <property type="component" value="Unassembled WGS sequence"/>
</dbReference>
<dbReference type="EMBL" id="AJAK01000007">
    <property type="protein sequence ID" value="EOH80785.1"/>
    <property type="molecule type" value="Genomic_DNA"/>
</dbReference>
<evidence type="ECO:0000313" key="5">
    <source>
        <dbReference type="EMBL" id="EOT69294.1"/>
    </source>
</evidence>
<keyword evidence="7" id="KW-1185">Reference proteome</keyword>
<gene>
    <name evidence="5" type="ORF">I585_00757</name>
    <name evidence="4" type="ORF">UAI_00826</name>
</gene>
<dbReference type="eggNOG" id="COG1309">
    <property type="taxonomic scope" value="Bacteria"/>
</dbReference>
<feature type="domain" description="HTH tetR-type" evidence="3">
    <location>
        <begin position="2"/>
        <end position="62"/>
    </location>
</feature>
<evidence type="ECO:0000313" key="6">
    <source>
        <dbReference type="Proteomes" id="UP000013783"/>
    </source>
</evidence>
<dbReference type="STRING" id="71451.RV07_GL001047"/>
<dbReference type="Gene3D" id="1.10.357.10">
    <property type="entry name" value="Tetracycline Repressor, domain 2"/>
    <property type="match status" value="1"/>
</dbReference>
<dbReference type="InterPro" id="IPR001647">
    <property type="entry name" value="HTH_TetR"/>
</dbReference>